<accession>A0A0P7UC38</accession>
<evidence type="ECO:0000313" key="3">
    <source>
        <dbReference type="Proteomes" id="UP000034805"/>
    </source>
</evidence>
<dbReference type="EMBL" id="JARO02016099">
    <property type="protein sequence ID" value="KPP57559.1"/>
    <property type="molecule type" value="Genomic_DNA"/>
</dbReference>
<organism evidence="2 3">
    <name type="scientific">Scleropages formosus</name>
    <name type="common">Asian bonytongue</name>
    <name type="synonym">Osteoglossum formosum</name>
    <dbReference type="NCBI Taxonomy" id="113540"/>
    <lineage>
        <taxon>Eukaryota</taxon>
        <taxon>Metazoa</taxon>
        <taxon>Chordata</taxon>
        <taxon>Craniata</taxon>
        <taxon>Vertebrata</taxon>
        <taxon>Euteleostomi</taxon>
        <taxon>Actinopterygii</taxon>
        <taxon>Neopterygii</taxon>
        <taxon>Teleostei</taxon>
        <taxon>Osteoglossocephala</taxon>
        <taxon>Osteoglossomorpha</taxon>
        <taxon>Osteoglossiformes</taxon>
        <taxon>Osteoglossidae</taxon>
        <taxon>Scleropages</taxon>
    </lineage>
</organism>
<feature type="region of interest" description="Disordered" evidence="1">
    <location>
        <begin position="1"/>
        <end position="35"/>
    </location>
</feature>
<gene>
    <name evidence="2" type="ORF">Z043_124704</name>
</gene>
<comment type="caution">
    <text evidence="2">The sequence shown here is derived from an EMBL/GenBank/DDBJ whole genome shotgun (WGS) entry which is preliminary data.</text>
</comment>
<sequence length="112" mass="12324">MLRRFPGCVEVPGSTGPADQPRPHEEAAPPKSRMSQKLQTIRIATRFYCAIKHVRNRGGTGQCSHPLLHSPSTLIRSALSESSPLQCPTGYLFGLPSLSVPCPYKSPFNFYL</sequence>
<name>A0A0P7UC38_SCLFO</name>
<dbReference type="Proteomes" id="UP000034805">
    <property type="component" value="Unassembled WGS sequence"/>
</dbReference>
<dbReference type="AlphaFoldDB" id="A0A0P7UC38"/>
<evidence type="ECO:0000313" key="2">
    <source>
        <dbReference type="EMBL" id="KPP57559.1"/>
    </source>
</evidence>
<proteinExistence type="predicted"/>
<protein>
    <submittedName>
        <fullName evidence="2">Uncharacterized protein</fullName>
    </submittedName>
</protein>
<reference evidence="2 3" key="1">
    <citation type="submission" date="2015-08" db="EMBL/GenBank/DDBJ databases">
        <title>The genome of the Asian arowana (Scleropages formosus).</title>
        <authorList>
            <person name="Tan M.H."/>
            <person name="Gan H.M."/>
            <person name="Croft L.J."/>
            <person name="Austin C.M."/>
        </authorList>
    </citation>
    <scope>NUCLEOTIDE SEQUENCE [LARGE SCALE GENOMIC DNA]</scope>
    <source>
        <strain evidence="2">Aro1</strain>
    </source>
</reference>
<evidence type="ECO:0000256" key="1">
    <source>
        <dbReference type="SAM" id="MobiDB-lite"/>
    </source>
</evidence>